<dbReference type="Pfam" id="PF07653">
    <property type="entry name" value="SH3_2"/>
    <property type="match status" value="1"/>
</dbReference>
<evidence type="ECO:0000256" key="1">
    <source>
        <dbReference type="ARBA" id="ARBA00022443"/>
    </source>
</evidence>
<feature type="region of interest" description="Disordered" evidence="3">
    <location>
        <begin position="1"/>
        <end position="41"/>
    </location>
</feature>
<keyword evidence="1 2" id="KW-0728">SH3 domain</keyword>
<dbReference type="PANTHER" id="PTHR12301:SF10">
    <property type="match status" value="1"/>
</dbReference>
<comment type="caution">
    <text evidence="5">The sequence shown here is derived from an EMBL/GenBank/DDBJ whole genome shotgun (WGS) entry which is preliminary data.</text>
</comment>
<dbReference type="SUPFAM" id="SSF50044">
    <property type="entry name" value="SH3-domain"/>
    <property type="match status" value="1"/>
</dbReference>
<dbReference type="SUPFAM" id="SSF47769">
    <property type="entry name" value="SAM/Pointed domain"/>
    <property type="match status" value="1"/>
</dbReference>
<feature type="compositionally biased region" description="Low complexity" evidence="3">
    <location>
        <begin position="756"/>
        <end position="766"/>
    </location>
</feature>
<evidence type="ECO:0000256" key="3">
    <source>
        <dbReference type="SAM" id="MobiDB-lite"/>
    </source>
</evidence>
<dbReference type="AlphaFoldDB" id="A0A834KIZ1"/>
<dbReference type="Gene3D" id="2.30.30.40">
    <property type="entry name" value="SH3 Domains"/>
    <property type="match status" value="1"/>
</dbReference>
<reference evidence="5" key="1">
    <citation type="journal article" date="2020" name="G3 (Bethesda)">
        <title>High-Quality Assemblies for Three Invasive Social Wasps from the &lt;i&gt;Vespula&lt;/i&gt; Genus.</title>
        <authorList>
            <person name="Harrop T.W.R."/>
            <person name="Guhlin J."/>
            <person name="McLaughlin G.M."/>
            <person name="Permina E."/>
            <person name="Stockwell P."/>
            <person name="Gilligan J."/>
            <person name="Le Lec M.F."/>
            <person name="Gruber M.A.M."/>
            <person name="Quinn O."/>
            <person name="Lovegrove M."/>
            <person name="Duncan E.J."/>
            <person name="Remnant E.J."/>
            <person name="Van Eeckhoven J."/>
            <person name="Graham B."/>
            <person name="Knapp R.A."/>
            <person name="Langford K.W."/>
            <person name="Kronenberg Z."/>
            <person name="Press M.O."/>
            <person name="Eacker S.M."/>
            <person name="Wilson-Rankin E.E."/>
            <person name="Purcell J."/>
            <person name="Lester P.J."/>
            <person name="Dearden P.K."/>
        </authorList>
    </citation>
    <scope>NUCLEOTIDE SEQUENCE</scope>
    <source>
        <strain evidence="5">Volc-1</strain>
    </source>
</reference>
<proteinExistence type="predicted"/>
<sequence>MRLKGLSGRSHACGEIPDWREVDTPDSVLQSGLGPGPDMGHTILRSMVDPRDYDRLRYLQMNGGQPNSFEETINRLKVQEALRQKERFHKEHEEILRDIRHGLMQLGRDGRGQVTGDDTYMYDEDARCGGTGGLGGGLGGQHWYDEPPYESDPDDFLMGASGGPVPTATIQNGRVCFTLNPRPENRGEGVISLRTAGDISLPRERSKGAASTMRGLIVPQGHNNPPTIIPLTHSRASRESGDYASSDVQSRSSGEEGLSPSQSSDYEEQEELENQHSAATHTSEASALLDEETKTGVGGRARNLRHDVQTKISRLRQDRASSEAFPCSASSVESLPSGSGSSTQALVRAGSNHSSISCEERDAISPTSIGPVLCRARALVDYTPSPYDKDALKFKKGDIIDVVQMNKSGLWKGVVHNRIGHFKFINVEILNDRVPRRGDSERSSKWGQRYRQKPGSVQELLQRMNLQVKSDVFFDISDDANKTAYLLYHFEYGRKKSASNSNSSSNSSNTGSSFSEHISVFVLNGYEDLELFREIEPADLDYLSIHQPEHRAKILTAVQLLHDLQSGSEGDLASSSEGDEVSRLVLHSGQTSGHCSPFNRRQFPRDSGCYDAHKNPTSRRNVSPESSMATKISRENNLDSSAQSKIAVGNVTGEGNALTDVKDDFHPNIPIGGSLLTQKEGQFDKSPLLRGGSARAIGKRSNFGETVVIEEACEGNQKLGMVKYVVGGNTDLGLEAARDVATALSQRGCLSEKSSDSGVSSSSISSAPPPRDKSLATGTGPSQTSVSPTKNQFGNFTRTPATTQTTAKTQGNASSEYP</sequence>
<evidence type="ECO:0000313" key="5">
    <source>
        <dbReference type="EMBL" id="KAF7406721.1"/>
    </source>
</evidence>
<accession>A0A834KIZ1</accession>
<dbReference type="Gene3D" id="1.10.150.50">
    <property type="entry name" value="Transcription Factor, Ets-1"/>
    <property type="match status" value="1"/>
</dbReference>
<dbReference type="InterPro" id="IPR036028">
    <property type="entry name" value="SH3-like_dom_sf"/>
</dbReference>
<evidence type="ECO:0000259" key="4">
    <source>
        <dbReference type="PROSITE" id="PS50002"/>
    </source>
</evidence>
<dbReference type="InterPro" id="IPR001452">
    <property type="entry name" value="SH3_domain"/>
</dbReference>
<feature type="compositionally biased region" description="Basic and acidic residues" evidence="3">
    <location>
        <begin position="304"/>
        <end position="321"/>
    </location>
</feature>
<feature type="compositionally biased region" description="Polar residues" evidence="3">
    <location>
        <begin position="776"/>
        <end position="796"/>
    </location>
</feature>
<feature type="region of interest" description="Disordered" evidence="3">
    <location>
        <begin position="748"/>
        <end position="818"/>
    </location>
</feature>
<dbReference type="PANTHER" id="PTHR12301">
    <property type="entry name" value="SAM-DOMAIN, SH3 AND NUCLEAR LOCALIZATION SIGNALS PROTEIN RELATED"/>
    <property type="match status" value="1"/>
</dbReference>
<protein>
    <recommendedName>
        <fullName evidence="4">SH3 domain-containing protein</fullName>
    </recommendedName>
</protein>
<feature type="domain" description="SH3" evidence="4">
    <location>
        <begin position="371"/>
        <end position="432"/>
    </location>
</feature>
<gene>
    <name evidence="5" type="ORF">H0235_014377</name>
</gene>
<dbReference type="PROSITE" id="PS50002">
    <property type="entry name" value="SH3"/>
    <property type="match status" value="1"/>
</dbReference>
<evidence type="ECO:0000313" key="6">
    <source>
        <dbReference type="Proteomes" id="UP000600918"/>
    </source>
</evidence>
<dbReference type="Proteomes" id="UP000600918">
    <property type="component" value="Unassembled WGS sequence"/>
</dbReference>
<dbReference type="EMBL" id="JACSDY010000015">
    <property type="protein sequence ID" value="KAF7406721.1"/>
    <property type="molecule type" value="Genomic_DNA"/>
</dbReference>
<feature type="compositionally biased region" description="Low complexity" evidence="3">
    <location>
        <begin position="328"/>
        <end position="342"/>
    </location>
</feature>
<keyword evidence="6" id="KW-1185">Reference proteome</keyword>
<organism evidence="5 6">
    <name type="scientific">Vespula pensylvanica</name>
    <name type="common">Western yellow jacket</name>
    <name type="synonym">Wasp</name>
    <dbReference type="NCBI Taxonomy" id="30213"/>
    <lineage>
        <taxon>Eukaryota</taxon>
        <taxon>Metazoa</taxon>
        <taxon>Ecdysozoa</taxon>
        <taxon>Arthropoda</taxon>
        <taxon>Hexapoda</taxon>
        <taxon>Insecta</taxon>
        <taxon>Pterygota</taxon>
        <taxon>Neoptera</taxon>
        <taxon>Endopterygota</taxon>
        <taxon>Hymenoptera</taxon>
        <taxon>Apocrita</taxon>
        <taxon>Aculeata</taxon>
        <taxon>Vespoidea</taxon>
        <taxon>Vespidae</taxon>
        <taxon>Vespinae</taxon>
        <taxon>Vespula</taxon>
    </lineage>
</organism>
<feature type="compositionally biased region" description="Low complexity" evidence="3">
    <location>
        <begin position="797"/>
        <end position="810"/>
    </location>
</feature>
<dbReference type="InterPro" id="IPR013761">
    <property type="entry name" value="SAM/pointed_sf"/>
</dbReference>
<feature type="region of interest" description="Disordered" evidence="3">
    <location>
        <begin position="202"/>
        <end position="345"/>
    </location>
</feature>
<evidence type="ECO:0000256" key="2">
    <source>
        <dbReference type="PROSITE-ProRule" id="PRU00192"/>
    </source>
</evidence>
<dbReference type="InterPro" id="IPR051725">
    <property type="entry name" value="SAM-SH3_domain_protein"/>
</dbReference>
<dbReference type="SMART" id="SM00326">
    <property type="entry name" value="SH3"/>
    <property type="match status" value="1"/>
</dbReference>
<name>A0A834KIZ1_VESPE</name>
<feature type="compositionally biased region" description="Low complexity" evidence="3">
    <location>
        <begin position="276"/>
        <end position="287"/>
    </location>
</feature>